<evidence type="ECO:0000313" key="2">
    <source>
        <dbReference type="EMBL" id="MCW9714067.1"/>
    </source>
</evidence>
<dbReference type="PANTHER" id="PTHR46124:SF4">
    <property type="entry name" value="HYDROLASE TATD"/>
    <property type="match status" value="1"/>
</dbReference>
<keyword evidence="1" id="KW-0479">Metal-binding</keyword>
<dbReference type="PANTHER" id="PTHR46124">
    <property type="entry name" value="D-AMINOACYL-TRNA DEACYLASE"/>
    <property type="match status" value="1"/>
</dbReference>
<proteinExistence type="predicted"/>
<keyword evidence="3" id="KW-1185">Reference proteome</keyword>
<evidence type="ECO:0000256" key="1">
    <source>
        <dbReference type="ARBA" id="ARBA00022723"/>
    </source>
</evidence>
<reference evidence="2 3" key="1">
    <citation type="submission" date="2021-11" db="EMBL/GenBank/DDBJ databases">
        <title>Aliifidinibius sp. nov., a new bacterium isolated from saline soil.</title>
        <authorList>
            <person name="Galisteo C."/>
            <person name="De La Haba R."/>
            <person name="Sanchez-Porro C."/>
            <person name="Ventosa A."/>
        </authorList>
    </citation>
    <scope>NUCLEOTIDE SEQUENCE [LARGE SCALE GENOMIC DNA]</scope>
    <source>
        <strain evidence="2 3">KACC 190600</strain>
    </source>
</reference>
<dbReference type="InterPro" id="IPR001130">
    <property type="entry name" value="TatD-like"/>
</dbReference>
<dbReference type="InterPro" id="IPR015991">
    <property type="entry name" value="TatD/YcfH-like"/>
</dbReference>
<dbReference type="SUPFAM" id="SSF51556">
    <property type="entry name" value="Metallo-dependent hydrolases"/>
    <property type="match status" value="1"/>
</dbReference>
<dbReference type="Proteomes" id="UP001207337">
    <property type="component" value="Unassembled WGS sequence"/>
</dbReference>
<dbReference type="GO" id="GO:0016787">
    <property type="term" value="F:hydrolase activity"/>
    <property type="evidence" value="ECO:0007669"/>
    <property type="project" value="UniProtKB-KW"/>
</dbReference>
<accession>A0ABT3Q1U3</accession>
<evidence type="ECO:0000313" key="3">
    <source>
        <dbReference type="Proteomes" id="UP001207337"/>
    </source>
</evidence>
<dbReference type="PIRSF" id="PIRSF005902">
    <property type="entry name" value="DNase_TatD"/>
    <property type="match status" value="1"/>
</dbReference>
<dbReference type="Pfam" id="PF01026">
    <property type="entry name" value="TatD_DNase"/>
    <property type="match status" value="1"/>
</dbReference>
<organism evidence="2 3">
    <name type="scientific">Fodinibius salicampi</name>
    <dbReference type="NCBI Taxonomy" id="1920655"/>
    <lineage>
        <taxon>Bacteria</taxon>
        <taxon>Pseudomonadati</taxon>
        <taxon>Balneolota</taxon>
        <taxon>Balneolia</taxon>
        <taxon>Balneolales</taxon>
        <taxon>Balneolaceae</taxon>
        <taxon>Fodinibius</taxon>
    </lineage>
</organism>
<comment type="caution">
    <text evidence="2">The sequence shown here is derived from an EMBL/GenBank/DDBJ whole genome shotgun (WGS) entry which is preliminary data.</text>
</comment>
<name>A0ABT3Q1U3_9BACT</name>
<dbReference type="NCBIfam" id="TIGR00010">
    <property type="entry name" value="YchF/TatD family DNA exonuclease"/>
    <property type="match status" value="1"/>
</dbReference>
<dbReference type="EMBL" id="JAJNDC010000004">
    <property type="protein sequence ID" value="MCW9714067.1"/>
    <property type="molecule type" value="Genomic_DNA"/>
</dbReference>
<dbReference type="CDD" id="cd01310">
    <property type="entry name" value="TatD_DNAse"/>
    <property type="match status" value="1"/>
</dbReference>
<keyword evidence="2" id="KW-0378">Hydrolase</keyword>
<dbReference type="Gene3D" id="3.20.20.140">
    <property type="entry name" value="Metal-dependent hydrolases"/>
    <property type="match status" value="1"/>
</dbReference>
<dbReference type="InterPro" id="IPR032466">
    <property type="entry name" value="Metal_Hydrolase"/>
</dbReference>
<gene>
    <name evidence="2" type="ORF">LQ318_14235</name>
</gene>
<sequence>MIDTHCHLFLEQFDDDIDEVLERAYAAGVTHILMPAIHFGSLSRMDELEHPHIAFYKMAGIHPTQINKGKKTSEDELLEYCSSEDIVAVGETGLDYYWSDDYKTEQQRSLRIHCKVAKELDKPIVLHNRDSTTDLLDIIQDEQDGSLRGVWHCFNGSVEEGRRTLDLGLHLGIGGIFTFKNAGVDKTVAQLPLEKMMLETDAPYLAPSPKRGKRNEPAFVRFTAERLAEVKECSLNEVLLQTDRTAKQFFDLS</sequence>
<protein>
    <submittedName>
        <fullName evidence="2">TatD family hydrolase</fullName>
    </submittedName>
</protein>
<dbReference type="RefSeq" id="WP_265791132.1">
    <property type="nucleotide sequence ID" value="NZ_BAABRS010000004.1"/>
</dbReference>